<dbReference type="Proteomes" id="UP000789901">
    <property type="component" value="Unassembled WGS sequence"/>
</dbReference>
<sequence length="186" mass="21385">MEQINNQRLKCLFKPARWDTRAQCRNTLEPDVILFGANSNELLHSIIDTKLHAVAEGIKLDKGKVEITDEREELFDLYNSAVDIVDYGTNDYTKYEKIIKIVQQAFGYMVFLKRDQDNANIIYVSPMVPINQQHIESQASFLECVRYFEDISSIKTNAYSLPLKSDYGNYQDLDSSNSDQSDHGSK</sequence>
<evidence type="ECO:0000313" key="1">
    <source>
        <dbReference type="EMBL" id="CAG8572119.1"/>
    </source>
</evidence>
<protein>
    <submittedName>
        <fullName evidence="1">21216_t:CDS:1</fullName>
    </submittedName>
</protein>
<accession>A0ABN7UEG8</accession>
<keyword evidence="2" id="KW-1185">Reference proteome</keyword>
<gene>
    <name evidence="1" type="ORF">GMARGA_LOCUS5536</name>
</gene>
<name>A0ABN7UEG8_GIGMA</name>
<dbReference type="EMBL" id="CAJVQB010002367">
    <property type="protein sequence ID" value="CAG8572119.1"/>
    <property type="molecule type" value="Genomic_DNA"/>
</dbReference>
<reference evidence="1 2" key="1">
    <citation type="submission" date="2021-06" db="EMBL/GenBank/DDBJ databases">
        <authorList>
            <person name="Kallberg Y."/>
            <person name="Tangrot J."/>
            <person name="Rosling A."/>
        </authorList>
    </citation>
    <scope>NUCLEOTIDE SEQUENCE [LARGE SCALE GENOMIC DNA]</scope>
    <source>
        <strain evidence="1 2">120-4 pot B 10/14</strain>
    </source>
</reference>
<proteinExistence type="predicted"/>
<organism evidence="1 2">
    <name type="scientific">Gigaspora margarita</name>
    <dbReference type="NCBI Taxonomy" id="4874"/>
    <lineage>
        <taxon>Eukaryota</taxon>
        <taxon>Fungi</taxon>
        <taxon>Fungi incertae sedis</taxon>
        <taxon>Mucoromycota</taxon>
        <taxon>Glomeromycotina</taxon>
        <taxon>Glomeromycetes</taxon>
        <taxon>Diversisporales</taxon>
        <taxon>Gigasporaceae</taxon>
        <taxon>Gigaspora</taxon>
    </lineage>
</organism>
<comment type="caution">
    <text evidence="1">The sequence shown here is derived from an EMBL/GenBank/DDBJ whole genome shotgun (WGS) entry which is preliminary data.</text>
</comment>
<evidence type="ECO:0000313" key="2">
    <source>
        <dbReference type="Proteomes" id="UP000789901"/>
    </source>
</evidence>